<evidence type="ECO:0000313" key="3">
    <source>
        <dbReference type="Proteomes" id="UP000073492"/>
    </source>
</evidence>
<feature type="region of interest" description="Disordered" evidence="1">
    <location>
        <begin position="249"/>
        <end position="360"/>
    </location>
</feature>
<sequence>MAPLLYQFRPASPRNSRSFNLHQHLFLCFYSNTCRNTLSIMPQYCFKHAVPSWQENFSFQFVLSLSATVVQTVNAKFSSLPTSIFRLLRPSATTSFVGYHGSHVLQTERQSPSHHPSLSNPSIMHPSILAIFLSATTASAVLNLRASTFSQLVGRQAIPITTCFGSAPSTEPNPCEYICGEGSRQCVSEGNCFNPTKGETCCEGGTYCPADSYCSNVGCCDNGLSLEECGAVRTIGTLAGDYFETSTISSPSIVQPTGYETSATSEAAEPTPTAPAYDSTSAIIEPVSPSQSSPSEDVEQPTSYSSPPVYPTHSSSSNDVTTLPTSSIPAYPSSTSPNETDTNGTLPSYTPAQQTANAGSKREVAGWTVGGMAALGMGFFL</sequence>
<organism evidence="2 3">
    <name type="scientific">Pseudocercospora musae</name>
    <dbReference type="NCBI Taxonomy" id="113226"/>
    <lineage>
        <taxon>Eukaryota</taxon>
        <taxon>Fungi</taxon>
        <taxon>Dikarya</taxon>
        <taxon>Ascomycota</taxon>
        <taxon>Pezizomycotina</taxon>
        <taxon>Dothideomycetes</taxon>
        <taxon>Dothideomycetidae</taxon>
        <taxon>Mycosphaerellales</taxon>
        <taxon>Mycosphaerellaceae</taxon>
        <taxon>Pseudocercospora</taxon>
    </lineage>
</organism>
<reference evidence="2 3" key="1">
    <citation type="submission" date="2015-07" db="EMBL/GenBank/DDBJ databases">
        <title>Comparative genomics of the Sigatoka disease complex on banana suggests a link between parallel evolutionary changes in Pseudocercospora fijiensis and Pseudocercospora eumusae and increased virulence on the banana host.</title>
        <authorList>
            <person name="Chang T.-C."/>
            <person name="Salvucci A."/>
            <person name="Crous P.W."/>
            <person name="Stergiopoulos I."/>
        </authorList>
    </citation>
    <scope>NUCLEOTIDE SEQUENCE [LARGE SCALE GENOMIC DNA]</scope>
    <source>
        <strain evidence="2 3">CBS 116634</strain>
    </source>
</reference>
<feature type="compositionally biased region" description="Low complexity" evidence="1">
    <location>
        <begin position="285"/>
        <end position="317"/>
    </location>
</feature>
<evidence type="ECO:0000313" key="2">
    <source>
        <dbReference type="EMBL" id="KXT14773.1"/>
    </source>
</evidence>
<evidence type="ECO:0000256" key="1">
    <source>
        <dbReference type="SAM" id="MobiDB-lite"/>
    </source>
</evidence>
<feature type="compositionally biased region" description="Polar residues" evidence="1">
    <location>
        <begin position="318"/>
        <end position="358"/>
    </location>
</feature>
<proteinExistence type="predicted"/>
<gene>
    <name evidence="2" type="ORF">AC579_7794</name>
</gene>
<dbReference type="OrthoDB" id="3942943at2759"/>
<feature type="compositionally biased region" description="Low complexity" evidence="1">
    <location>
        <begin position="260"/>
        <end position="276"/>
    </location>
</feature>
<dbReference type="STRING" id="113226.A0A139IJ43"/>
<feature type="compositionally biased region" description="Polar residues" evidence="1">
    <location>
        <begin position="249"/>
        <end position="259"/>
    </location>
</feature>
<accession>A0A139IJ43</accession>
<dbReference type="Proteomes" id="UP000073492">
    <property type="component" value="Unassembled WGS sequence"/>
</dbReference>
<keyword evidence="3" id="KW-1185">Reference proteome</keyword>
<protein>
    <submittedName>
        <fullName evidence="2">Uncharacterized protein</fullName>
    </submittedName>
</protein>
<comment type="caution">
    <text evidence="2">The sequence shown here is derived from an EMBL/GenBank/DDBJ whole genome shotgun (WGS) entry which is preliminary data.</text>
</comment>
<dbReference type="AlphaFoldDB" id="A0A139IJ43"/>
<dbReference type="EMBL" id="LFZO01000075">
    <property type="protein sequence ID" value="KXT14773.1"/>
    <property type="molecule type" value="Genomic_DNA"/>
</dbReference>
<name>A0A139IJ43_9PEZI</name>